<feature type="transmembrane region" description="Helical" evidence="1">
    <location>
        <begin position="131"/>
        <end position="151"/>
    </location>
</feature>
<feature type="transmembrane region" description="Helical" evidence="1">
    <location>
        <begin position="107"/>
        <end position="124"/>
    </location>
</feature>
<reference evidence="2 3" key="1">
    <citation type="submission" date="2009-01" db="EMBL/GenBank/DDBJ databases">
        <authorList>
            <person name="Qin X."/>
            <person name="Bachman B."/>
            <person name="Battles P."/>
            <person name="Bell A."/>
            <person name="Bess C."/>
            <person name="Bickham C."/>
            <person name="Chaboub L."/>
            <person name="Chen D."/>
            <person name="Coyle M."/>
            <person name="Deiros D.R."/>
            <person name="Dinh H."/>
            <person name="Forbes L."/>
            <person name="Fowler G."/>
            <person name="Francisco L."/>
            <person name="Fu Q."/>
            <person name="Gubbala S."/>
            <person name="Hale W."/>
            <person name="Han Y."/>
            <person name="Hemphill L."/>
            <person name="Highlander S.K."/>
            <person name="Hirani K."/>
            <person name="Hogues M."/>
            <person name="Jackson L."/>
            <person name="Jakkamsetti A."/>
            <person name="Javaid M."/>
            <person name="Jiang H."/>
            <person name="Korchina V."/>
            <person name="Kovar C."/>
            <person name="Lara F."/>
            <person name="Lee S."/>
            <person name="Mata R."/>
            <person name="Mathew T."/>
            <person name="Moen C."/>
            <person name="Morales K."/>
            <person name="Munidasa M."/>
            <person name="Nazareth L."/>
            <person name="Ngo R."/>
            <person name="Nguyen L."/>
            <person name="Okwuonu G."/>
            <person name="Ongeri F."/>
            <person name="Patil S."/>
            <person name="Petrosino J."/>
            <person name="Pham C."/>
            <person name="Pham P."/>
            <person name="Pu L.-L."/>
            <person name="Puazo M."/>
            <person name="Raj R."/>
            <person name="Reid J."/>
            <person name="Rouhana J."/>
            <person name="Saada N."/>
            <person name="Shang Y."/>
            <person name="Simmons D."/>
            <person name="Thornton R."/>
            <person name="Warren J."/>
            <person name="Weissenberger G."/>
            <person name="Zhang J."/>
            <person name="Zhang L."/>
            <person name="Zhou C."/>
            <person name="Zhu D."/>
            <person name="Muzny D."/>
            <person name="Worley K."/>
            <person name="Gibbs R."/>
        </authorList>
    </citation>
    <scope>NUCLEOTIDE SEQUENCE [LARGE SCALE GENOMIC DNA]</scope>
    <source>
        <strain evidence="2 3">DSM 15436</strain>
    </source>
</reference>
<protein>
    <recommendedName>
        <fullName evidence="4">VanZ-like protein</fullName>
    </recommendedName>
</protein>
<evidence type="ECO:0000313" key="2">
    <source>
        <dbReference type="EMBL" id="EEH64225.1"/>
    </source>
</evidence>
<gene>
    <name evidence="2" type="ORF">HMPREF0044_0514</name>
</gene>
<sequence length="182" mass="21141">MKPRFIIWTKNKFFLPILYFHVFRLHQTKQPLKINHMNPYTTSDYFNREVKPRNRWLVFALLLLIVQGYVLFNDSPPSEPAAWLTAIISFLKPLPGATAPGEPGFDLVVHFSSFALITVCLLLARLRPGFVLLTFGAYAALTEIIQEYLLYYRTGSFIDLVADLLGICFSLAVFLYWYRRRI</sequence>
<evidence type="ECO:0000256" key="1">
    <source>
        <dbReference type="SAM" id="Phobius"/>
    </source>
</evidence>
<evidence type="ECO:0008006" key="4">
    <source>
        <dbReference type="Google" id="ProtNLM"/>
    </source>
</evidence>
<dbReference type="HOGENOM" id="CLU_1479073_0_0_11"/>
<keyword evidence="1" id="KW-1133">Transmembrane helix</keyword>
<proteinExistence type="predicted"/>
<dbReference type="eggNOG" id="ENOG50338KR">
    <property type="taxonomic scope" value="Bacteria"/>
</dbReference>
<feature type="transmembrane region" description="Helical" evidence="1">
    <location>
        <begin position="56"/>
        <end position="72"/>
    </location>
</feature>
<dbReference type="Proteomes" id="UP000010301">
    <property type="component" value="Unassembled WGS sequence"/>
</dbReference>
<organism evidence="2 3">
    <name type="scientific">Gleimia coleocanis DSM 15436</name>
    <dbReference type="NCBI Taxonomy" id="525245"/>
    <lineage>
        <taxon>Bacteria</taxon>
        <taxon>Bacillati</taxon>
        <taxon>Actinomycetota</taxon>
        <taxon>Actinomycetes</taxon>
        <taxon>Actinomycetales</taxon>
        <taxon>Actinomycetaceae</taxon>
        <taxon>Gleimia</taxon>
    </lineage>
</organism>
<dbReference type="AlphaFoldDB" id="C0VZC4"/>
<name>C0VZC4_9ACTO</name>
<keyword evidence="3" id="KW-1185">Reference proteome</keyword>
<evidence type="ECO:0000313" key="3">
    <source>
        <dbReference type="Proteomes" id="UP000010301"/>
    </source>
</evidence>
<feature type="transmembrane region" description="Helical" evidence="1">
    <location>
        <begin position="157"/>
        <end position="178"/>
    </location>
</feature>
<comment type="caution">
    <text evidence="2">The sequence shown here is derived from an EMBL/GenBank/DDBJ whole genome shotgun (WGS) entry which is preliminary data.</text>
</comment>
<accession>C0VZC4</accession>
<dbReference type="STRING" id="525245.HMPREF0044_0514"/>
<keyword evidence="1" id="KW-0812">Transmembrane</keyword>
<dbReference type="EMBL" id="ACFG01000006">
    <property type="protein sequence ID" value="EEH64225.1"/>
    <property type="molecule type" value="Genomic_DNA"/>
</dbReference>
<keyword evidence="1" id="KW-0472">Membrane</keyword>